<keyword evidence="2" id="KW-1185">Reference proteome</keyword>
<dbReference type="RefSeq" id="WP_180858795.1">
    <property type="nucleotide sequence ID" value="NZ_CAIJDE010000047.1"/>
</dbReference>
<proteinExistence type="predicted"/>
<protein>
    <submittedName>
        <fullName evidence="1">Uncharacterized protein</fullName>
    </submittedName>
</protein>
<gene>
    <name evidence="1" type="ORF">FLAPXU55_03049</name>
</gene>
<evidence type="ECO:0000313" key="2">
    <source>
        <dbReference type="Proteomes" id="UP000533639"/>
    </source>
</evidence>
<organism evidence="1 2">
    <name type="scientific">Flavobacterium panici</name>
    <dbReference type="NCBI Taxonomy" id="2654843"/>
    <lineage>
        <taxon>Bacteria</taxon>
        <taxon>Pseudomonadati</taxon>
        <taxon>Bacteroidota</taxon>
        <taxon>Flavobacteriia</taxon>
        <taxon>Flavobacteriales</taxon>
        <taxon>Flavobacteriaceae</taxon>
        <taxon>Flavobacterium</taxon>
    </lineage>
</organism>
<sequence length="145" mass="16857">MRKLLKYTFVIFILSSKIYSQNYSQEYSDSIQKKWKYFRLRQSEKVIVVEHTPIQILCGITAFASVTIVKTTKGDTFRVLDLCSLKKFTPNEEVNISPEKAPSSNVNFPKKYVVDSKNDNKIIEESNYEKTILKTTWASIEKSKE</sequence>
<name>A0A9N8J2Z2_9FLAO</name>
<dbReference type="EMBL" id="CAIJDE010000047">
    <property type="protein sequence ID" value="CAC9975336.1"/>
    <property type="molecule type" value="Genomic_DNA"/>
</dbReference>
<dbReference type="Proteomes" id="UP000533639">
    <property type="component" value="Unassembled WGS sequence"/>
</dbReference>
<reference evidence="1 2" key="1">
    <citation type="submission" date="2020-06" db="EMBL/GenBank/DDBJ databases">
        <authorList>
            <person name="Criscuolo A."/>
        </authorList>
    </citation>
    <scope>NUCLEOTIDE SEQUENCE [LARGE SCALE GENOMIC DNA]</scope>
    <source>
        <strain evidence="1">PXU-55</strain>
    </source>
</reference>
<dbReference type="AlphaFoldDB" id="A0A9N8J2Z2"/>
<accession>A0A9N8J2Z2</accession>
<comment type="caution">
    <text evidence="1">The sequence shown here is derived from an EMBL/GenBank/DDBJ whole genome shotgun (WGS) entry which is preliminary data.</text>
</comment>
<evidence type="ECO:0000313" key="1">
    <source>
        <dbReference type="EMBL" id="CAC9975336.1"/>
    </source>
</evidence>